<comment type="caution">
    <text evidence="2">The sequence shown here is derived from an EMBL/GenBank/DDBJ whole genome shotgun (WGS) entry which is preliminary data.</text>
</comment>
<feature type="compositionally biased region" description="Low complexity" evidence="1">
    <location>
        <begin position="50"/>
        <end position="73"/>
    </location>
</feature>
<feature type="region of interest" description="Disordered" evidence="1">
    <location>
        <begin position="45"/>
        <end position="73"/>
    </location>
</feature>
<dbReference type="AlphaFoldDB" id="A0A9D4I6H0"/>
<evidence type="ECO:0000313" key="2">
    <source>
        <dbReference type="EMBL" id="KAH3748347.1"/>
    </source>
</evidence>
<name>A0A9D4I6H0_DREPO</name>
<gene>
    <name evidence="2" type="ORF">DPMN_182790</name>
</gene>
<proteinExistence type="predicted"/>
<reference evidence="2" key="1">
    <citation type="journal article" date="2019" name="bioRxiv">
        <title>The Genome of the Zebra Mussel, Dreissena polymorpha: A Resource for Invasive Species Research.</title>
        <authorList>
            <person name="McCartney M.A."/>
            <person name="Auch B."/>
            <person name="Kono T."/>
            <person name="Mallez S."/>
            <person name="Zhang Y."/>
            <person name="Obille A."/>
            <person name="Becker A."/>
            <person name="Abrahante J.E."/>
            <person name="Garbe J."/>
            <person name="Badalamenti J.P."/>
            <person name="Herman A."/>
            <person name="Mangelson H."/>
            <person name="Liachko I."/>
            <person name="Sullivan S."/>
            <person name="Sone E.D."/>
            <person name="Koren S."/>
            <person name="Silverstein K.A.T."/>
            <person name="Beckman K.B."/>
            <person name="Gohl D.M."/>
        </authorList>
    </citation>
    <scope>NUCLEOTIDE SEQUENCE</scope>
    <source>
        <strain evidence="2">Duluth1</strain>
        <tissue evidence="2">Whole animal</tissue>
    </source>
</reference>
<dbReference type="Proteomes" id="UP000828390">
    <property type="component" value="Unassembled WGS sequence"/>
</dbReference>
<evidence type="ECO:0000256" key="1">
    <source>
        <dbReference type="SAM" id="MobiDB-lite"/>
    </source>
</evidence>
<dbReference type="EMBL" id="JAIWYP010000010">
    <property type="protein sequence ID" value="KAH3748347.1"/>
    <property type="molecule type" value="Genomic_DNA"/>
</dbReference>
<evidence type="ECO:0000313" key="3">
    <source>
        <dbReference type="Proteomes" id="UP000828390"/>
    </source>
</evidence>
<sequence length="73" mass="7371">MILQYFNAGCEYGDHSTGCTLSSCPNYDAATLASGCCGTCGNTSATSGNSVSPSTCPQTSTSTTSSMTSKNCF</sequence>
<reference evidence="2" key="2">
    <citation type="submission" date="2020-11" db="EMBL/GenBank/DDBJ databases">
        <authorList>
            <person name="McCartney M.A."/>
            <person name="Auch B."/>
            <person name="Kono T."/>
            <person name="Mallez S."/>
            <person name="Becker A."/>
            <person name="Gohl D.M."/>
            <person name="Silverstein K.A.T."/>
            <person name="Koren S."/>
            <person name="Bechman K.B."/>
            <person name="Herman A."/>
            <person name="Abrahante J.E."/>
            <person name="Garbe J."/>
        </authorList>
    </citation>
    <scope>NUCLEOTIDE SEQUENCE</scope>
    <source>
        <strain evidence="2">Duluth1</strain>
        <tissue evidence="2">Whole animal</tissue>
    </source>
</reference>
<accession>A0A9D4I6H0</accession>
<organism evidence="2 3">
    <name type="scientific">Dreissena polymorpha</name>
    <name type="common">Zebra mussel</name>
    <name type="synonym">Mytilus polymorpha</name>
    <dbReference type="NCBI Taxonomy" id="45954"/>
    <lineage>
        <taxon>Eukaryota</taxon>
        <taxon>Metazoa</taxon>
        <taxon>Spiralia</taxon>
        <taxon>Lophotrochozoa</taxon>
        <taxon>Mollusca</taxon>
        <taxon>Bivalvia</taxon>
        <taxon>Autobranchia</taxon>
        <taxon>Heteroconchia</taxon>
        <taxon>Euheterodonta</taxon>
        <taxon>Imparidentia</taxon>
        <taxon>Neoheterodontei</taxon>
        <taxon>Myida</taxon>
        <taxon>Dreissenoidea</taxon>
        <taxon>Dreissenidae</taxon>
        <taxon>Dreissena</taxon>
    </lineage>
</organism>
<keyword evidence="3" id="KW-1185">Reference proteome</keyword>
<protein>
    <submittedName>
        <fullName evidence="2">Uncharacterized protein</fullName>
    </submittedName>
</protein>